<keyword evidence="1" id="KW-0472">Membrane</keyword>
<reference evidence="2" key="1">
    <citation type="journal article" date="2015" name="Nature">
        <title>Complex archaea that bridge the gap between prokaryotes and eukaryotes.</title>
        <authorList>
            <person name="Spang A."/>
            <person name="Saw J.H."/>
            <person name="Jorgensen S.L."/>
            <person name="Zaremba-Niedzwiedzka K."/>
            <person name="Martijn J."/>
            <person name="Lind A.E."/>
            <person name="van Eijk R."/>
            <person name="Schleper C."/>
            <person name="Guy L."/>
            <person name="Ettema T.J."/>
        </authorList>
    </citation>
    <scope>NUCLEOTIDE SEQUENCE</scope>
</reference>
<dbReference type="EMBL" id="LAZR01024183">
    <property type="protein sequence ID" value="KKL76019.1"/>
    <property type="molecule type" value="Genomic_DNA"/>
</dbReference>
<proteinExistence type="predicted"/>
<comment type="caution">
    <text evidence="2">The sequence shown here is derived from an EMBL/GenBank/DDBJ whole genome shotgun (WGS) entry which is preliminary data.</text>
</comment>
<name>A0A0F9EPP5_9ZZZZ</name>
<dbReference type="AlphaFoldDB" id="A0A0F9EPP5"/>
<keyword evidence="1" id="KW-1133">Transmembrane helix</keyword>
<keyword evidence="1" id="KW-0812">Transmembrane</keyword>
<sequence>MNKIRLLAVFPLLYIFYKVVVPIASAAASEEKFVIYLQEGNMASLVRVFTLLGLLFFSMRLPGIYYTGSTWVLKFLGFREEEEEEEEEEV</sequence>
<organism evidence="2">
    <name type="scientific">marine sediment metagenome</name>
    <dbReference type="NCBI Taxonomy" id="412755"/>
    <lineage>
        <taxon>unclassified sequences</taxon>
        <taxon>metagenomes</taxon>
        <taxon>ecological metagenomes</taxon>
    </lineage>
</organism>
<gene>
    <name evidence="2" type="ORF">LCGC14_2049050</name>
</gene>
<evidence type="ECO:0000313" key="2">
    <source>
        <dbReference type="EMBL" id="KKL76019.1"/>
    </source>
</evidence>
<evidence type="ECO:0000256" key="1">
    <source>
        <dbReference type="SAM" id="Phobius"/>
    </source>
</evidence>
<feature type="transmembrane region" description="Helical" evidence="1">
    <location>
        <begin position="44"/>
        <end position="66"/>
    </location>
</feature>
<protein>
    <submittedName>
        <fullName evidence="2">Uncharacterized protein</fullName>
    </submittedName>
</protein>
<accession>A0A0F9EPP5</accession>